<reference evidence="10 11" key="1">
    <citation type="submission" date="2018-04" db="EMBL/GenBank/DDBJ databases">
        <title>Genomic Encyclopedia of Archaeal and Bacterial Type Strains, Phase II (KMG-II): from individual species to whole genera.</title>
        <authorList>
            <person name="Goeker M."/>
        </authorList>
    </citation>
    <scope>NUCLEOTIDE SEQUENCE [LARGE SCALE GENOMIC DNA]</scope>
    <source>
        <strain evidence="10 11">DSM 23382</strain>
    </source>
</reference>
<evidence type="ECO:0000256" key="6">
    <source>
        <dbReference type="SAM" id="Coils"/>
    </source>
</evidence>
<organism evidence="10 11">
    <name type="scientific">Breoghania corrubedonensis</name>
    <dbReference type="NCBI Taxonomy" id="665038"/>
    <lineage>
        <taxon>Bacteria</taxon>
        <taxon>Pseudomonadati</taxon>
        <taxon>Pseudomonadota</taxon>
        <taxon>Alphaproteobacteria</taxon>
        <taxon>Hyphomicrobiales</taxon>
        <taxon>Stappiaceae</taxon>
        <taxon>Breoghania</taxon>
    </lineage>
</organism>
<keyword evidence="3 7" id="KW-0812">Transmembrane</keyword>
<keyword evidence="5 7" id="KW-0472">Membrane</keyword>
<comment type="subcellular location">
    <subcellularLocation>
        <location evidence="1">Cell membrane</location>
        <topology evidence="1">Multi-pass membrane protein</topology>
    </subcellularLocation>
</comment>
<keyword evidence="11" id="KW-1185">Reference proteome</keyword>
<evidence type="ECO:0000256" key="2">
    <source>
        <dbReference type="ARBA" id="ARBA00022475"/>
    </source>
</evidence>
<feature type="domain" description="Tyrosine-protein kinase G-rich" evidence="9">
    <location>
        <begin position="390"/>
        <end position="458"/>
    </location>
</feature>
<evidence type="ECO:0000259" key="8">
    <source>
        <dbReference type="Pfam" id="PF02706"/>
    </source>
</evidence>
<gene>
    <name evidence="10" type="ORF">C8N35_101781</name>
</gene>
<evidence type="ECO:0000256" key="7">
    <source>
        <dbReference type="SAM" id="Phobius"/>
    </source>
</evidence>
<evidence type="ECO:0000256" key="1">
    <source>
        <dbReference type="ARBA" id="ARBA00004651"/>
    </source>
</evidence>
<keyword evidence="2" id="KW-1003">Cell membrane</keyword>
<evidence type="ECO:0000313" key="11">
    <source>
        <dbReference type="Proteomes" id="UP000244081"/>
    </source>
</evidence>
<dbReference type="InterPro" id="IPR032807">
    <property type="entry name" value="GNVR"/>
</dbReference>
<feature type="transmembrane region" description="Helical" evidence="7">
    <location>
        <begin position="441"/>
        <end position="464"/>
    </location>
</feature>
<evidence type="ECO:0000313" key="10">
    <source>
        <dbReference type="EMBL" id="PTW62734.1"/>
    </source>
</evidence>
<keyword evidence="4 7" id="KW-1133">Transmembrane helix</keyword>
<evidence type="ECO:0000259" key="9">
    <source>
        <dbReference type="Pfam" id="PF13807"/>
    </source>
</evidence>
<evidence type="ECO:0000256" key="5">
    <source>
        <dbReference type="ARBA" id="ARBA00023136"/>
    </source>
</evidence>
<dbReference type="PANTHER" id="PTHR32309">
    <property type="entry name" value="TYROSINE-PROTEIN KINASE"/>
    <property type="match status" value="1"/>
</dbReference>
<dbReference type="GO" id="GO:0005886">
    <property type="term" value="C:plasma membrane"/>
    <property type="evidence" value="ECO:0007669"/>
    <property type="project" value="UniProtKB-SubCell"/>
</dbReference>
<feature type="domain" description="Polysaccharide chain length determinant N-terminal" evidence="8">
    <location>
        <begin position="14"/>
        <end position="102"/>
    </location>
</feature>
<dbReference type="AlphaFoldDB" id="A0A2T5VG44"/>
<dbReference type="Proteomes" id="UP000244081">
    <property type="component" value="Unassembled WGS sequence"/>
</dbReference>
<dbReference type="InterPro" id="IPR003856">
    <property type="entry name" value="LPS_length_determ_N"/>
</dbReference>
<dbReference type="EMBL" id="QAYG01000001">
    <property type="protein sequence ID" value="PTW62734.1"/>
    <property type="molecule type" value="Genomic_DNA"/>
</dbReference>
<proteinExistence type="predicted"/>
<dbReference type="InterPro" id="IPR050445">
    <property type="entry name" value="Bact_polysacc_biosynth/exp"/>
</dbReference>
<protein>
    <submittedName>
        <fullName evidence="10">Uncharacterized protein involved in exopolysaccharide biosynthesis</fullName>
    </submittedName>
</protein>
<accession>A0A2T5VG44</accession>
<evidence type="ECO:0000256" key="3">
    <source>
        <dbReference type="ARBA" id="ARBA00022692"/>
    </source>
</evidence>
<feature type="coiled-coil region" evidence="6">
    <location>
        <begin position="212"/>
        <end position="319"/>
    </location>
</feature>
<keyword evidence="6" id="KW-0175">Coiled coil</keyword>
<dbReference type="PANTHER" id="PTHR32309:SF13">
    <property type="entry name" value="FERRIC ENTEROBACTIN TRANSPORT PROTEIN FEPE"/>
    <property type="match status" value="1"/>
</dbReference>
<dbReference type="Pfam" id="PF02706">
    <property type="entry name" value="Wzz"/>
    <property type="match status" value="1"/>
</dbReference>
<dbReference type="GO" id="GO:0004713">
    <property type="term" value="F:protein tyrosine kinase activity"/>
    <property type="evidence" value="ECO:0007669"/>
    <property type="project" value="TreeGrafter"/>
</dbReference>
<evidence type="ECO:0000256" key="4">
    <source>
        <dbReference type="ARBA" id="ARBA00022989"/>
    </source>
</evidence>
<dbReference type="Pfam" id="PF13807">
    <property type="entry name" value="GNVR"/>
    <property type="match status" value="1"/>
</dbReference>
<sequence length="543" mass="59414">MQVHPDMPPSQMPIDIHAIATILRRRMWLVLATAFLLAGLTAGFTLLVSPVYRAATLVMIDPSVRQPFENPNIASRSGNESGVIDSQVALISSDTVLRPVVRRFNLVEDEEFGAEGKPNLLTALVRALVHIEPADKAASETQRENKSVMLLGKALSVKREGLTFVVSISVESKNPQKAAQLSQAIADSFLSDQRRQKETSSIEVTEQIDKRLIGLRERLHKAELAVQQFKQENGLQSTGDKGLLVNQELGDLNSQLTEARAEVAEKKARYNEISAVMKKGISPEAINGLSTSQNSSQTVSRLRDQYTAAVRQEANLEAQLLPSHPDLIRAKAQVKRIEGLLRAETKRIADTARIEYDVARERVANLESEVNSSVSKSNVSDAASIRLRALETEAETTRSLYQNILGRAKEIAELDQVIAPSARVIAPAQPPEYPVWPKKKLLVALAAAFGLLLGTALAVGGEVIRQVSASLRREPAPATYAATKEGLLPRDLVPDKDVAENGEMLAVLNSIPRLRHLPEADRKAVAAILDALDEYYAEPDPHH</sequence>
<name>A0A2T5VG44_9HYPH</name>
<comment type="caution">
    <text evidence="10">The sequence shown here is derived from an EMBL/GenBank/DDBJ whole genome shotgun (WGS) entry which is preliminary data.</text>
</comment>